<dbReference type="OrthoDB" id="432970at2759"/>
<proteinExistence type="predicted"/>
<dbReference type="Proteomes" id="UP001055712">
    <property type="component" value="Unassembled WGS sequence"/>
</dbReference>
<keyword evidence="3" id="KW-1185">Reference proteome</keyword>
<evidence type="ECO:0000313" key="2">
    <source>
        <dbReference type="EMBL" id="KAI3437714.1"/>
    </source>
</evidence>
<evidence type="ECO:0000313" key="3">
    <source>
        <dbReference type="Proteomes" id="UP001055712"/>
    </source>
</evidence>
<reference evidence="2" key="1">
    <citation type="journal article" date="2019" name="Plant J.">
        <title>Chlorella vulgaris genome assembly and annotation reveals the molecular basis for metabolic acclimation to high light conditions.</title>
        <authorList>
            <person name="Cecchin M."/>
            <person name="Marcolungo L."/>
            <person name="Rossato M."/>
            <person name="Girolomoni L."/>
            <person name="Cosentino E."/>
            <person name="Cuine S."/>
            <person name="Li-Beisson Y."/>
            <person name="Delledonne M."/>
            <person name="Ballottari M."/>
        </authorList>
    </citation>
    <scope>NUCLEOTIDE SEQUENCE</scope>
    <source>
        <strain evidence="2">211/11P</strain>
    </source>
</reference>
<feature type="compositionally biased region" description="Low complexity" evidence="1">
    <location>
        <begin position="465"/>
        <end position="480"/>
    </location>
</feature>
<gene>
    <name evidence="2" type="ORF">D9Q98_000162</name>
</gene>
<dbReference type="InterPro" id="IPR052298">
    <property type="entry name" value="ZMYND10"/>
</dbReference>
<dbReference type="EMBL" id="SIDB01000001">
    <property type="protein sequence ID" value="KAI3437714.1"/>
    <property type="molecule type" value="Genomic_DNA"/>
</dbReference>
<name>A0A9D4TYB6_CHLVU</name>
<sequence length="621" mass="67749">MDAMVARAQSGAAGPHASSQVALTASEAERAVQCLRTFDIEQYGTPAWLEQHDVLQQLNLQAHINAQAHSDEFVKEAFVSHDRITVLVRELLVAEVWRERVLPLLERHLAGRLDSVTAYQLLYQEAALANLIEVLLYHRDACEAASEEALVELCDWCSRCIHYLATQVHHQAEQQGSAPQRTAVELAGRPPLEEFRERAAEVRFGAALCALAILRYITDHAPQLSLSVLTRIVSSNDTAMALLPLLDQPPWVRRSKAGAIEKFVGGSWRAVEPRERHRLTQHDGQVWLLLHNLLADGAARSKMDMTDARYEGLLRLKRHFNEVLLDQLPPLRNLQRVIDELAFGVNNSQQSVATPSRLIVEQVPTIRAGLLHRNDWRALAEAQAAGQFGAEAQRVSQGRMERLMQSFDLMCGMEEQGASQNEACSGLPDTVKVDAYRQAKPGVWEWWSTYSLQINKELVPEAVSSSTSSTTGASKHASTARAGPETPSSGGADENHPRQASSASGGSGGPPPVAVVNGKRYRLLPLSQSLQRALPANGKITVLYGGHTCEAQLSLPASETRDTSALAPAVWVTVGGLAAGGLALQLKLQRLDKPCERDKAAGVWYPYVPIGGAVTVADGLL</sequence>
<organism evidence="2 3">
    <name type="scientific">Chlorella vulgaris</name>
    <name type="common">Green alga</name>
    <dbReference type="NCBI Taxonomy" id="3077"/>
    <lineage>
        <taxon>Eukaryota</taxon>
        <taxon>Viridiplantae</taxon>
        <taxon>Chlorophyta</taxon>
        <taxon>core chlorophytes</taxon>
        <taxon>Trebouxiophyceae</taxon>
        <taxon>Chlorellales</taxon>
        <taxon>Chlorellaceae</taxon>
        <taxon>Chlorella clade</taxon>
        <taxon>Chlorella</taxon>
    </lineage>
</organism>
<dbReference type="AlphaFoldDB" id="A0A9D4TYB6"/>
<dbReference type="PANTHER" id="PTHR13244">
    <property type="entry name" value="ZINC FINGER MYND DOMAIN CONTAINING PROTEIN 10"/>
    <property type="match status" value="1"/>
</dbReference>
<accession>A0A9D4TYB6</accession>
<feature type="region of interest" description="Disordered" evidence="1">
    <location>
        <begin position="465"/>
        <end position="514"/>
    </location>
</feature>
<dbReference type="GO" id="GO:0005737">
    <property type="term" value="C:cytoplasm"/>
    <property type="evidence" value="ECO:0007669"/>
    <property type="project" value="TreeGrafter"/>
</dbReference>
<dbReference type="PANTHER" id="PTHR13244:SF7">
    <property type="entry name" value="ZINC FINGER MYND DOMAIN-CONTAINING PROTEIN 10"/>
    <property type="match status" value="1"/>
</dbReference>
<protein>
    <submittedName>
        <fullName evidence="2">Uncharacterized protein</fullName>
    </submittedName>
</protein>
<evidence type="ECO:0000256" key="1">
    <source>
        <dbReference type="SAM" id="MobiDB-lite"/>
    </source>
</evidence>
<reference evidence="2" key="2">
    <citation type="submission" date="2020-11" db="EMBL/GenBank/DDBJ databases">
        <authorList>
            <person name="Cecchin M."/>
            <person name="Marcolungo L."/>
            <person name="Rossato M."/>
            <person name="Girolomoni L."/>
            <person name="Cosentino E."/>
            <person name="Cuine S."/>
            <person name="Li-Beisson Y."/>
            <person name="Delledonne M."/>
            <person name="Ballottari M."/>
        </authorList>
    </citation>
    <scope>NUCLEOTIDE SEQUENCE</scope>
    <source>
        <strain evidence="2">211/11P</strain>
        <tissue evidence="2">Whole cell</tissue>
    </source>
</reference>
<comment type="caution">
    <text evidence="2">The sequence shown here is derived from an EMBL/GenBank/DDBJ whole genome shotgun (WGS) entry which is preliminary data.</text>
</comment>